<protein>
    <recommendedName>
        <fullName evidence="11">LuxR family transcriptional regulator</fullName>
    </recommendedName>
</protein>
<accession>A0A175REV4</accession>
<evidence type="ECO:0000313" key="9">
    <source>
        <dbReference type="EMBL" id="KTQ98037.1"/>
    </source>
</evidence>
<comment type="caution">
    <text evidence="9">The sequence shown here is derived from an EMBL/GenBank/DDBJ whole genome shotgun (WGS) entry which is preliminary data.</text>
</comment>
<evidence type="ECO:0008006" key="11">
    <source>
        <dbReference type="Google" id="ProtNLM"/>
    </source>
</evidence>
<feature type="domain" description="HTH luxR-type" evidence="7">
    <location>
        <begin position="136"/>
        <end position="201"/>
    </location>
</feature>
<dbReference type="Gene3D" id="3.40.50.2300">
    <property type="match status" value="1"/>
</dbReference>
<dbReference type="FunFam" id="3.40.50.2300:FF:000018">
    <property type="entry name" value="DNA-binding transcriptional regulator NtrC"/>
    <property type="match status" value="1"/>
</dbReference>
<dbReference type="InterPro" id="IPR001789">
    <property type="entry name" value="Sig_transdc_resp-reg_receiver"/>
</dbReference>
<evidence type="ECO:0000259" key="7">
    <source>
        <dbReference type="PROSITE" id="PS50043"/>
    </source>
</evidence>
<evidence type="ECO:0000256" key="6">
    <source>
        <dbReference type="PROSITE-ProRule" id="PRU00169"/>
    </source>
</evidence>
<dbReference type="PRINTS" id="PR00038">
    <property type="entry name" value="HTHLUXR"/>
</dbReference>
<sequence length="206" mass="22446">MSRSAVVHIIDDDRDVLKSLSFLMAAHDLPCQIYGTADAFLENLTQETAGCILSDVRMPGMDGLELLSHVRASGSHLPFIVMTGHGDVPLAVRAMKQGATDFIEKPFSEKALLAIIQIALEIDRQNDLRDVKAREARERLGLLTARETQILELVATGMSSKLIAYQLELSARTVDVHRANILSKLNVDNAISAVALLIDARGQTSS</sequence>
<dbReference type="STRING" id="401562.NS365_01360"/>
<dbReference type="Pfam" id="PF00196">
    <property type="entry name" value="GerE"/>
    <property type="match status" value="1"/>
</dbReference>
<dbReference type="SMART" id="SM00421">
    <property type="entry name" value="HTH_LUXR"/>
    <property type="match status" value="1"/>
</dbReference>
<keyword evidence="4" id="KW-0238">DNA-binding</keyword>
<evidence type="ECO:0000256" key="5">
    <source>
        <dbReference type="ARBA" id="ARBA00023163"/>
    </source>
</evidence>
<organism evidence="9 10">
    <name type="scientific">Aureimonas ureilytica</name>
    <dbReference type="NCBI Taxonomy" id="401562"/>
    <lineage>
        <taxon>Bacteria</taxon>
        <taxon>Pseudomonadati</taxon>
        <taxon>Pseudomonadota</taxon>
        <taxon>Alphaproteobacteria</taxon>
        <taxon>Hyphomicrobiales</taxon>
        <taxon>Aurantimonadaceae</taxon>
        <taxon>Aureimonas</taxon>
    </lineage>
</organism>
<feature type="domain" description="Response regulatory" evidence="8">
    <location>
        <begin position="6"/>
        <end position="120"/>
    </location>
</feature>
<dbReference type="SUPFAM" id="SSF52172">
    <property type="entry name" value="CheY-like"/>
    <property type="match status" value="1"/>
</dbReference>
<dbReference type="RefSeq" id="WP_082675346.1">
    <property type="nucleotide sequence ID" value="NZ_LDPZ01000005.1"/>
</dbReference>
<reference evidence="9 10" key="1">
    <citation type="journal article" date="2016" name="Front. Microbiol.">
        <title>Genomic Resource of Rice Seed Associated Bacteria.</title>
        <authorList>
            <person name="Midha S."/>
            <person name="Bansal K."/>
            <person name="Sharma S."/>
            <person name="Kumar N."/>
            <person name="Patil P.P."/>
            <person name="Chaudhry V."/>
            <person name="Patil P.B."/>
        </authorList>
    </citation>
    <scope>NUCLEOTIDE SEQUENCE [LARGE SCALE GENOMIC DNA]</scope>
    <source>
        <strain evidence="9 10">NS226</strain>
    </source>
</reference>
<dbReference type="PROSITE" id="PS50110">
    <property type="entry name" value="RESPONSE_REGULATORY"/>
    <property type="match status" value="1"/>
</dbReference>
<dbReference type="CDD" id="cd06170">
    <property type="entry name" value="LuxR_C_like"/>
    <property type="match status" value="1"/>
</dbReference>
<evidence type="ECO:0000259" key="8">
    <source>
        <dbReference type="PROSITE" id="PS50110"/>
    </source>
</evidence>
<keyword evidence="2" id="KW-0902">Two-component regulatory system</keyword>
<gene>
    <name evidence="9" type="ORF">NS226_02780</name>
</gene>
<dbReference type="Proteomes" id="UP000078272">
    <property type="component" value="Unassembled WGS sequence"/>
</dbReference>
<dbReference type="OrthoDB" id="9782655at2"/>
<proteinExistence type="predicted"/>
<dbReference type="PANTHER" id="PTHR44688">
    <property type="entry name" value="DNA-BINDING TRANSCRIPTIONAL ACTIVATOR DEVR_DOSR"/>
    <property type="match status" value="1"/>
</dbReference>
<dbReference type="GO" id="GO:0006355">
    <property type="term" value="P:regulation of DNA-templated transcription"/>
    <property type="evidence" value="ECO:0007669"/>
    <property type="project" value="InterPro"/>
</dbReference>
<keyword evidence="3" id="KW-0805">Transcription regulation</keyword>
<dbReference type="InterPro" id="IPR011006">
    <property type="entry name" value="CheY-like_superfamily"/>
</dbReference>
<dbReference type="PROSITE" id="PS00622">
    <property type="entry name" value="HTH_LUXR_1"/>
    <property type="match status" value="1"/>
</dbReference>
<evidence type="ECO:0000256" key="1">
    <source>
        <dbReference type="ARBA" id="ARBA00022553"/>
    </source>
</evidence>
<evidence type="ECO:0000256" key="4">
    <source>
        <dbReference type="ARBA" id="ARBA00023125"/>
    </source>
</evidence>
<dbReference type="PANTHER" id="PTHR44688:SF16">
    <property type="entry name" value="DNA-BINDING TRANSCRIPTIONAL ACTIVATOR DEVR_DOSR"/>
    <property type="match status" value="1"/>
</dbReference>
<keyword evidence="1 6" id="KW-0597">Phosphoprotein</keyword>
<keyword evidence="5" id="KW-0804">Transcription</keyword>
<dbReference type="Pfam" id="PF00072">
    <property type="entry name" value="Response_reg"/>
    <property type="match status" value="1"/>
</dbReference>
<dbReference type="EMBL" id="LDPZ01000005">
    <property type="protein sequence ID" value="KTQ98037.1"/>
    <property type="molecule type" value="Genomic_DNA"/>
</dbReference>
<feature type="modified residue" description="4-aspartylphosphate" evidence="6">
    <location>
        <position position="55"/>
    </location>
</feature>
<dbReference type="PATRIC" id="fig|401562.3.peg.3694"/>
<dbReference type="InterPro" id="IPR036388">
    <property type="entry name" value="WH-like_DNA-bd_sf"/>
</dbReference>
<dbReference type="CDD" id="cd17537">
    <property type="entry name" value="REC_FixJ"/>
    <property type="match status" value="1"/>
</dbReference>
<dbReference type="AlphaFoldDB" id="A0A175REV4"/>
<evidence type="ECO:0000313" key="10">
    <source>
        <dbReference type="Proteomes" id="UP000078272"/>
    </source>
</evidence>
<dbReference type="InterPro" id="IPR000792">
    <property type="entry name" value="Tscrpt_reg_LuxR_C"/>
</dbReference>
<dbReference type="PROSITE" id="PS50043">
    <property type="entry name" value="HTH_LUXR_2"/>
    <property type="match status" value="1"/>
</dbReference>
<dbReference type="SUPFAM" id="SSF46894">
    <property type="entry name" value="C-terminal effector domain of the bipartite response regulators"/>
    <property type="match status" value="1"/>
</dbReference>
<dbReference type="GO" id="GO:0003677">
    <property type="term" value="F:DNA binding"/>
    <property type="evidence" value="ECO:0007669"/>
    <property type="project" value="UniProtKB-KW"/>
</dbReference>
<dbReference type="Gene3D" id="1.10.10.10">
    <property type="entry name" value="Winged helix-like DNA-binding domain superfamily/Winged helix DNA-binding domain"/>
    <property type="match status" value="1"/>
</dbReference>
<name>A0A175REV4_9HYPH</name>
<evidence type="ECO:0000256" key="3">
    <source>
        <dbReference type="ARBA" id="ARBA00023015"/>
    </source>
</evidence>
<dbReference type="GO" id="GO:0000160">
    <property type="term" value="P:phosphorelay signal transduction system"/>
    <property type="evidence" value="ECO:0007669"/>
    <property type="project" value="UniProtKB-KW"/>
</dbReference>
<evidence type="ECO:0000256" key="2">
    <source>
        <dbReference type="ARBA" id="ARBA00023012"/>
    </source>
</evidence>
<dbReference type="SMART" id="SM00448">
    <property type="entry name" value="REC"/>
    <property type="match status" value="1"/>
</dbReference>
<dbReference type="InterPro" id="IPR016032">
    <property type="entry name" value="Sig_transdc_resp-reg_C-effctor"/>
</dbReference>